<dbReference type="GO" id="GO:0006351">
    <property type="term" value="P:DNA-templated transcription"/>
    <property type="evidence" value="ECO:0007669"/>
    <property type="project" value="InterPro"/>
</dbReference>
<dbReference type="PROSITE" id="PS00463">
    <property type="entry name" value="ZN2_CY6_FUNGAL_1"/>
    <property type="match status" value="1"/>
</dbReference>
<dbReference type="OrthoDB" id="4685598at2759"/>
<comment type="caution">
    <text evidence="4">The sequence shown here is derived from an EMBL/GenBank/DDBJ whole genome shotgun (WGS) entry which is preliminary data.</text>
</comment>
<evidence type="ECO:0000259" key="3">
    <source>
        <dbReference type="PROSITE" id="PS50048"/>
    </source>
</evidence>
<dbReference type="Pfam" id="PF04082">
    <property type="entry name" value="Fungal_trans"/>
    <property type="match status" value="1"/>
</dbReference>
<dbReference type="Pfam" id="PF00172">
    <property type="entry name" value="Zn_clus"/>
    <property type="match status" value="1"/>
</dbReference>
<dbReference type="InterPro" id="IPR036864">
    <property type="entry name" value="Zn2-C6_fun-type_DNA-bd_sf"/>
</dbReference>
<dbReference type="EMBL" id="JAGPXC010000001">
    <property type="protein sequence ID" value="KAH6659347.1"/>
    <property type="molecule type" value="Genomic_DNA"/>
</dbReference>
<dbReference type="RefSeq" id="XP_045963478.1">
    <property type="nucleotide sequence ID" value="XM_046094904.1"/>
</dbReference>
<dbReference type="PROSITE" id="PS50048">
    <property type="entry name" value="ZN2_CY6_FUNGAL_2"/>
    <property type="match status" value="1"/>
</dbReference>
<dbReference type="GO" id="GO:0000981">
    <property type="term" value="F:DNA-binding transcription factor activity, RNA polymerase II-specific"/>
    <property type="evidence" value="ECO:0007669"/>
    <property type="project" value="InterPro"/>
</dbReference>
<keyword evidence="5" id="KW-1185">Reference proteome</keyword>
<keyword evidence="1" id="KW-0479">Metal-binding</keyword>
<dbReference type="Gene3D" id="4.10.240.10">
    <property type="entry name" value="Zn(2)-C6 fungal-type DNA-binding domain"/>
    <property type="match status" value="1"/>
</dbReference>
<sequence>MNYTRKRALLACDFCRHRKRRCDGKKPCSTCRDSDADCVYKELPYDRIEDASPAAVADRLSRIEALLEQQSQQLRQLSTSSTPTNVSVIPFDFTQSPLLPQATEFNEFPVFPQDNIESPTFLIPKGHTALTTTLLSVPHIQEEVGGYARDFFYKIEETQPLPASLGAASDDRQTWPPLRQNMLNKLSDSYFQNVHPHQPLFSASTFELLQSKLLKNERMADTEAAICLCVYALGAITTSAASIPGASSQVLGLGFFKPALAIILYEYTWNFKSDLSVCQALLLAGSYFSHLGRPLQSWRMVFFASQRLLQNMELRHGETPFSGYNEEELRAFWQCFLEDCNRAEDLDVLRSGIEPLGDKMPLPHSLDPSDHEETIHLFAEIAIRRLLNRVHSSLYSPDTENTATGGFAETALLGTSLSLQKLLTLSSELDRQLEQWYTSIPDGIRPPRGVEIIPTDRGRILRIRYYAARQLIHRPFILYSVAQYQHYRGSTDSISPGTSGAGVPSLLPPVVIEKCELCIESCAKYIYNTIEMLDKRSPYLWSLTQGCLACLTVLRLAESFAPLREFVPPMRPLKETVIAKTRKWAVEGSSFEAVVAILEAMEFREAREAGSVQ</sequence>
<keyword evidence="2" id="KW-0539">Nucleus</keyword>
<gene>
    <name evidence="4" type="ORF">BKA67DRAFT_11318</name>
</gene>
<dbReference type="GeneID" id="70123797"/>
<dbReference type="PANTHER" id="PTHR47785">
    <property type="entry name" value="ZN(II)2CYS6 TRANSCRIPTION FACTOR (EUROFUNG)-RELATED-RELATED"/>
    <property type="match status" value="1"/>
</dbReference>
<organism evidence="4 5">
    <name type="scientific">Truncatella angustata</name>
    <dbReference type="NCBI Taxonomy" id="152316"/>
    <lineage>
        <taxon>Eukaryota</taxon>
        <taxon>Fungi</taxon>
        <taxon>Dikarya</taxon>
        <taxon>Ascomycota</taxon>
        <taxon>Pezizomycotina</taxon>
        <taxon>Sordariomycetes</taxon>
        <taxon>Xylariomycetidae</taxon>
        <taxon>Amphisphaeriales</taxon>
        <taxon>Sporocadaceae</taxon>
        <taxon>Truncatella</taxon>
    </lineage>
</organism>
<dbReference type="GO" id="GO:0008270">
    <property type="term" value="F:zinc ion binding"/>
    <property type="evidence" value="ECO:0007669"/>
    <property type="project" value="InterPro"/>
</dbReference>
<evidence type="ECO:0000313" key="4">
    <source>
        <dbReference type="EMBL" id="KAH6659347.1"/>
    </source>
</evidence>
<dbReference type="InterPro" id="IPR001138">
    <property type="entry name" value="Zn2Cys6_DnaBD"/>
</dbReference>
<dbReference type="InterPro" id="IPR007219">
    <property type="entry name" value="XnlR_reg_dom"/>
</dbReference>
<dbReference type="Proteomes" id="UP000758603">
    <property type="component" value="Unassembled WGS sequence"/>
</dbReference>
<dbReference type="CDD" id="cd00067">
    <property type="entry name" value="GAL4"/>
    <property type="match status" value="1"/>
</dbReference>
<proteinExistence type="predicted"/>
<dbReference type="GO" id="GO:0003677">
    <property type="term" value="F:DNA binding"/>
    <property type="evidence" value="ECO:0007669"/>
    <property type="project" value="InterPro"/>
</dbReference>
<evidence type="ECO:0000256" key="2">
    <source>
        <dbReference type="ARBA" id="ARBA00023242"/>
    </source>
</evidence>
<dbReference type="SMART" id="SM00066">
    <property type="entry name" value="GAL4"/>
    <property type="match status" value="1"/>
</dbReference>
<dbReference type="AlphaFoldDB" id="A0A9P8UW82"/>
<reference evidence="4" key="1">
    <citation type="journal article" date="2021" name="Nat. Commun.">
        <title>Genetic determinants of endophytism in the Arabidopsis root mycobiome.</title>
        <authorList>
            <person name="Mesny F."/>
            <person name="Miyauchi S."/>
            <person name="Thiergart T."/>
            <person name="Pickel B."/>
            <person name="Atanasova L."/>
            <person name="Karlsson M."/>
            <person name="Huettel B."/>
            <person name="Barry K.W."/>
            <person name="Haridas S."/>
            <person name="Chen C."/>
            <person name="Bauer D."/>
            <person name="Andreopoulos W."/>
            <person name="Pangilinan J."/>
            <person name="LaButti K."/>
            <person name="Riley R."/>
            <person name="Lipzen A."/>
            <person name="Clum A."/>
            <person name="Drula E."/>
            <person name="Henrissat B."/>
            <person name="Kohler A."/>
            <person name="Grigoriev I.V."/>
            <person name="Martin F.M."/>
            <person name="Hacquard S."/>
        </authorList>
    </citation>
    <scope>NUCLEOTIDE SEQUENCE</scope>
    <source>
        <strain evidence="4">MPI-SDFR-AT-0073</strain>
    </source>
</reference>
<accession>A0A9P8UW82</accession>
<feature type="domain" description="Zn(2)-C6 fungal-type" evidence="3">
    <location>
        <begin position="11"/>
        <end position="40"/>
    </location>
</feature>
<evidence type="ECO:0000313" key="5">
    <source>
        <dbReference type="Proteomes" id="UP000758603"/>
    </source>
</evidence>
<evidence type="ECO:0000256" key="1">
    <source>
        <dbReference type="ARBA" id="ARBA00022723"/>
    </source>
</evidence>
<dbReference type="InterPro" id="IPR053181">
    <property type="entry name" value="EcdB-like_regulator"/>
</dbReference>
<dbReference type="CDD" id="cd12148">
    <property type="entry name" value="fungal_TF_MHR"/>
    <property type="match status" value="1"/>
</dbReference>
<protein>
    <recommendedName>
        <fullName evidence="3">Zn(2)-C6 fungal-type domain-containing protein</fullName>
    </recommendedName>
</protein>
<name>A0A9P8UW82_9PEZI</name>
<dbReference type="SUPFAM" id="SSF57701">
    <property type="entry name" value="Zn2/Cys6 DNA-binding domain"/>
    <property type="match status" value="1"/>
</dbReference>